<evidence type="ECO:0000256" key="3">
    <source>
        <dbReference type="ARBA" id="ARBA00022884"/>
    </source>
</evidence>
<keyword evidence="7" id="KW-1185">Reference proteome</keyword>
<dbReference type="InterPro" id="IPR011400">
    <property type="entry name" value="EIF3B"/>
</dbReference>
<evidence type="ECO:0000256" key="2">
    <source>
        <dbReference type="ARBA" id="ARBA00022540"/>
    </source>
</evidence>
<evidence type="ECO:0000256" key="4">
    <source>
        <dbReference type="ARBA" id="ARBA00022917"/>
    </source>
</evidence>
<feature type="domain" description="Translation initiation factor beta propellor-like" evidence="5">
    <location>
        <begin position="208"/>
        <end position="387"/>
    </location>
</feature>
<dbReference type="STRING" id="74649.A0A2P6R4Y5"/>
<dbReference type="Proteomes" id="UP000238479">
    <property type="component" value="Chromosome 4"/>
</dbReference>
<dbReference type="GO" id="GO:0003743">
    <property type="term" value="F:translation initiation factor activity"/>
    <property type="evidence" value="ECO:0007669"/>
    <property type="project" value="UniProtKB-KW"/>
</dbReference>
<organism evidence="6 7">
    <name type="scientific">Rosa chinensis</name>
    <name type="common">China rose</name>
    <dbReference type="NCBI Taxonomy" id="74649"/>
    <lineage>
        <taxon>Eukaryota</taxon>
        <taxon>Viridiplantae</taxon>
        <taxon>Streptophyta</taxon>
        <taxon>Embryophyta</taxon>
        <taxon>Tracheophyta</taxon>
        <taxon>Spermatophyta</taxon>
        <taxon>Magnoliopsida</taxon>
        <taxon>eudicotyledons</taxon>
        <taxon>Gunneridae</taxon>
        <taxon>Pentapetalae</taxon>
        <taxon>rosids</taxon>
        <taxon>fabids</taxon>
        <taxon>Rosales</taxon>
        <taxon>Rosaceae</taxon>
        <taxon>Rosoideae</taxon>
        <taxon>Rosoideae incertae sedis</taxon>
        <taxon>Rosa</taxon>
    </lineage>
</organism>
<protein>
    <submittedName>
        <fullName evidence="6">Putative transcription factor WD40-like family</fullName>
    </submittedName>
</protein>
<dbReference type="Gene3D" id="2.130.10.10">
    <property type="entry name" value="YVTN repeat-like/Quinoprotein amine dehydrogenase"/>
    <property type="match status" value="2"/>
</dbReference>
<dbReference type="GO" id="GO:0003723">
    <property type="term" value="F:RNA binding"/>
    <property type="evidence" value="ECO:0007669"/>
    <property type="project" value="UniProtKB-KW"/>
</dbReference>
<dbReference type="GO" id="GO:0005852">
    <property type="term" value="C:eukaryotic translation initiation factor 3 complex"/>
    <property type="evidence" value="ECO:0007669"/>
    <property type="project" value="InterPro"/>
</dbReference>
<sequence length="388" mass="43220">MCRNLNLSPCTRILVNGRICFLLQFVTESLWSPLGTYLANVKKQGIILFRGTSALHHVATCLHPKVFEVKWVEFSPGENYLVSTVLNKKTLRAVISIFDVKTGKVVKKIVGGPHDFANKGVGASWPIFKWSGGRDDKYFALISKNVISIYEINTFTVILTVGNVTDFSWSPTDAILALFVSESVDAGGAIPALVKLVQIPNKEQLIEKKLSSVSNCKMYWQSNGEYLAMKVDSSTNNFVELFQIKDRGIDNKILVLPYNEDKVTAFAWEPKGHRFAIIQSNEDISFYSMRDAASTGCVSLLTILRSKGTNYLFWSPSGGLIILARLNGSNGNLEFFNVDELRTVAISKHQRLSSGTQPRYVATSTPGTCHEKPSFNVWSFDGHLLYQL</sequence>
<dbReference type="EMBL" id="PDCK01000042">
    <property type="protein sequence ID" value="PRQ41478.1"/>
    <property type="molecule type" value="Genomic_DNA"/>
</dbReference>
<dbReference type="Pfam" id="PF08662">
    <property type="entry name" value="eIF2A"/>
    <property type="match status" value="1"/>
</dbReference>
<evidence type="ECO:0000256" key="1">
    <source>
        <dbReference type="ARBA" id="ARBA00022490"/>
    </source>
</evidence>
<dbReference type="PANTHER" id="PTHR14068">
    <property type="entry name" value="EUKARYOTIC TRANSLATION INITIATION FACTOR 3 EIF3 -RELATED"/>
    <property type="match status" value="1"/>
</dbReference>
<dbReference type="SUPFAM" id="SSF82171">
    <property type="entry name" value="DPP6 N-terminal domain-like"/>
    <property type="match status" value="1"/>
</dbReference>
<dbReference type="PANTHER" id="PTHR14068:SF0">
    <property type="entry name" value="EUKARYOTIC TRANSLATION INITIATION FACTOR 3 SUBUNIT B"/>
    <property type="match status" value="1"/>
</dbReference>
<evidence type="ECO:0000259" key="5">
    <source>
        <dbReference type="Pfam" id="PF08662"/>
    </source>
</evidence>
<gene>
    <name evidence="6" type="ORF">RchiOBHm_Chr4g0447321</name>
</gene>
<evidence type="ECO:0000313" key="7">
    <source>
        <dbReference type="Proteomes" id="UP000238479"/>
    </source>
</evidence>
<keyword evidence="3" id="KW-0694">RNA-binding</keyword>
<proteinExistence type="predicted"/>
<reference evidence="6 7" key="1">
    <citation type="journal article" date="2018" name="Nat. Genet.">
        <title>The Rosa genome provides new insights in the design of modern roses.</title>
        <authorList>
            <person name="Bendahmane M."/>
        </authorList>
    </citation>
    <scope>NUCLEOTIDE SEQUENCE [LARGE SCALE GENOMIC DNA]</scope>
    <source>
        <strain evidence="7">cv. Old Blush</strain>
    </source>
</reference>
<dbReference type="InterPro" id="IPR015943">
    <property type="entry name" value="WD40/YVTN_repeat-like_dom_sf"/>
</dbReference>
<name>A0A2P6R4Y5_ROSCH</name>
<evidence type="ECO:0000313" key="6">
    <source>
        <dbReference type="EMBL" id="PRQ41478.1"/>
    </source>
</evidence>
<dbReference type="Gramene" id="PRQ41478">
    <property type="protein sequence ID" value="PRQ41478"/>
    <property type="gene ID" value="RchiOBHm_Chr4g0447321"/>
</dbReference>
<keyword evidence="4" id="KW-0648">Protein biosynthesis</keyword>
<dbReference type="InterPro" id="IPR013979">
    <property type="entry name" value="TIF_beta_prop-like"/>
</dbReference>
<dbReference type="AlphaFoldDB" id="A0A2P6R4Y5"/>
<keyword evidence="1" id="KW-0963">Cytoplasm</keyword>
<accession>A0A2P6R4Y5</accession>
<keyword evidence="2" id="KW-0396">Initiation factor</keyword>
<dbReference type="GO" id="GO:0031369">
    <property type="term" value="F:translation initiation factor binding"/>
    <property type="evidence" value="ECO:0007669"/>
    <property type="project" value="InterPro"/>
</dbReference>
<comment type="caution">
    <text evidence="6">The sequence shown here is derived from an EMBL/GenBank/DDBJ whole genome shotgun (WGS) entry which is preliminary data.</text>
</comment>